<dbReference type="GO" id="GO:0051604">
    <property type="term" value="P:protein maturation"/>
    <property type="evidence" value="ECO:0007669"/>
    <property type="project" value="UniProtKB-UniRule"/>
</dbReference>
<comment type="function">
    <text evidence="2">Involved in the biosynthesis of a nickel-pincer cofactor ((SCS)Ni(II) pincer complex). Binds Ni(2+), and functions in nickel delivery to pyridinium-3,5-bisthiocarboxylic acid mononucleotide (P2TMN), to form the mature cofactor. Is thus probably required for the activation of nickel-pincer cofactor-dependent enzymes.</text>
</comment>
<dbReference type="EC" id="4.99.1.12" evidence="2"/>
<dbReference type="PANTHER" id="PTHR36566:SF1">
    <property type="entry name" value="PYRIDINIUM-3,5-BISTHIOCARBOXYLIC ACID MONONUCLEOTIDE NICKEL INSERTION PROTEIN"/>
    <property type="match status" value="1"/>
</dbReference>
<dbReference type="eggNOG" id="COG1641">
    <property type="taxonomic scope" value="Bacteria"/>
</dbReference>
<dbReference type="AlphaFoldDB" id="C8NIN3"/>
<evidence type="ECO:0000313" key="5">
    <source>
        <dbReference type="Proteomes" id="UP000005926"/>
    </source>
</evidence>
<feature type="compositionally biased region" description="Basic and acidic residues" evidence="3">
    <location>
        <begin position="71"/>
        <end position="115"/>
    </location>
</feature>
<evidence type="ECO:0000256" key="3">
    <source>
        <dbReference type="SAM" id="MobiDB-lite"/>
    </source>
</evidence>
<comment type="caution">
    <text evidence="4">The sequence shown here is derived from an EMBL/GenBank/DDBJ whole genome shotgun (WGS) entry which is preliminary data.</text>
</comment>
<keyword evidence="2" id="KW-0456">Lyase</keyword>
<name>C8NIN3_9LACT</name>
<dbReference type="EMBL" id="ACKZ01000029">
    <property type="protein sequence ID" value="EEW36430.1"/>
    <property type="molecule type" value="Genomic_DNA"/>
</dbReference>
<comment type="catalytic activity">
    <reaction evidence="2">
        <text>Ni(II)-pyridinium-3,5-bisthiocarboxylate mononucleotide = pyridinium-3,5-bisthiocarboxylate mononucleotide + Ni(2+)</text>
        <dbReference type="Rhea" id="RHEA:54784"/>
        <dbReference type="ChEBI" id="CHEBI:49786"/>
        <dbReference type="ChEBI" id="CHEBI:137372"/>
        <dbReference type="ChEBI" id="CHEBI:137373"/>
        <dbReference type="EC" id="4.99.1.12"/>
    </reaction>
</comment>
<organism evidence="4 5">
    <name type="scientific">Granulicatella adiacens ATCC 49175</name>
    <dbReference type="NCBI Taxonomy" id="638301"/>
    <lineage>
        <taxon>Bacteria</taxon>
        <taxon>Bacillati</taxon>
        <taxon>Bacillota</taxon>
        <taxon>Bacilli</taxon>
        <taxon>Lactobacillales</taxon>
        <taxon>Carnobacteriaceae</taxon>
        <taxon>Granulicatella</taxon>
    </lineage>
</organism>
<reference evidence="4 5" key="1">
    <citation type="submission" date="2009-08" db="EMBL/GenBank/DDBJ databases">
        <authorList>
            <person name="Muzny D."/>
            <person name="Qin X."/>
            <person name="Deng J."/>
            <person name="Jiang H."/>
            <person name="Liu Y."/>
            <person name="Qu J."/>
            <person name="Song X.-Z."/>
            <person name="Zhang L."/>
            <person name="Thornton R."/>
            <person name="Coyle M."/>
            <person name="Francisco L."/>
            <person name="Jackson L."/>
            <person name="Javaid M."/>
            <person name="Korchina V."/>
            <person name="Kovar C."/>
            <person name="Mata R."/>
            <person name="Mathew T."/>
            <person name="Ngo R."/>
            <person name="Nguyen L."/>
            <person name="Nguyen N."/>
            <person name="Okwuonu G."/>
            <person name="Ongeri F."/>
            <person name="Pham C."/>
            <person name="Simmons D."/>
            <person name="Wilczek-Boney K."/>
            <person name="Hale W."/>
            <person name="Jakkamsetti A."/>
            <person name="Pham P."/>
            <person name="Ruth R."/>
            <person name="San Lucas F."/>
            <person name="Warren J."/>
            <person name="Zhang J."/>
            <person name="Zhao Z."/>
            <person name="Zhou C."/>
            <person name="Zhu D."/>
            <person name="Lee S."/>
            <person name="Bess C."/>
            <person name="Blankenburg K."/>
            <person name="Forbes L."/>
            <person name="Fu Q."/>
            <person name="Gubbala S."/>
            <person name="Hirani K."/>
            <person name="Jayaseelan J.C."/>
            <person name="Lara F."/>
            <person name="Munidasa M."/>
            <person name="Palculict T."/>
            <person name="Patil S."/>
            <person name="Pu L.-L."/>
            <person name="Saada N."/>
            <person name="Tang L."/>
            <person name="Weissenberger G."/>
            <person name="Zhu Y."/>
            <person name="Hemphill L."/>
            <person name="Shang Y."/>
            <person name="Youmans B."/>
            <person name="Ayvaz T."/>
            <person name="Ross M."/>
            <person name="Santibanez J."/>
            <person name="Aqrawi P."/>
            <person name="Gross S."/>
            <person name="Joshi V."/>
            <person name="Fowler G."/>
            <person name="Nazareth L."/>
            <person name="Reid J."/>
            <person name="Worley K."/>
            <person name="Petrosino J."/>
            <person name="Highlander S."/>
            <person name="Gibbs R."/>
        </authorList>
    </citation>
    <scope>NUCLEOTIDE SEQUENCE [LARGE SCALE GENOMIC DNA]</scope>
    <source>
        <strain evidence="4 5">ATCC 49175</strain>
    </source>
</reference>
<dbReference type="Gene3D" id="3.30.70.1380">
    <property type="entry name" value="Transcriptional regulatory protein pf0864 domain like"/>
    <property type="match status" value="1"/>
</dbReference>
<dbReference type="Proteomes" id="UP000005926">
    <property type="component" value="Unassembled WGS sequence"/>
</dbReference>
<dbReference type="STRING" id="638301.HMPREF0444_1778"/>
<dbReference type="GO" id="GO:0016151">
    <property type="term" value="F:nickel cation binding"/>
    <property type="evidence" value="ECO:0007669"/>
    <property type="project" value="UniProtKB-UniRule"/>
</dbReference>
<accession>C8NIN3</accession>
<proteinExistence type="inferred from homology"/>
<comment type="similarity">
    <text evidence="2">Belongs to the LarC family.</text>
</comment>
<dbReference type="GO" id="GO:0016829">
    <property type="term" value="F:lyase activity"/>
    <property type="evidence" value="ECO:0007669"/>
    <property type="project" value="UniProtKB-UniRule"/>
</dbReference>
<evidence type="ECO:0000313" key="4">
    <source>
        <dbReference type="EMBL" id="EEW36430.1"/>
    </source>
</evidence>
<gene>
    <name evidence="2" type="primary">larC</name>
    <name evidence="4" type="ORF">HMPREF0444_1778</name>
</gene>
<dbReference type="RefSeq" id="WP_005606383.1">
    <property type="nucleotide sequence ID" value="NZ_CP102283.1"/>
</dbReference>
<dbReference type="HAMAP" id="MF_01074">
    <property type="entry name" value="LarC"/>
    <property type="match status" value="1"/>
</dbReference>
<feature type="region of interest" description="Disordered" evidence="3">
    <location>
        <begin position="71"/>
        <end position="144"/>
    </location>
</feature>
<evidence type="ECO:0000256" key="1">
    <source>
        <dbReference type="ARBA" id="ARBA00022596"/>
    </source>
</evidence>
<dbReference type="Pfam" id="PF01969">
    <property type="entry name" value="Ni_insertion"/>
    <property type="match status" value="1"/>
</dbReference>
<sequence length="467" mass="52741">MSTLYLEPFSGLSGDMLNALLLDLGADRKHLEEALTTISLDGYHLHVDRIAKSSIWGTDFDVHMEHGEKDHGIAGDFDHHHHDHHHEHEHTHEHAHSHAHEEHTHAHTHEHSQPHDHHHHDHEHTHDGHSHKHTHSHHHHHGEVRGLKEIETIILSSGVSDFVKEKSLEVFRDIAQAEANVHQMPVEEIHFHEVGATDSIIDIMSFFILWETLDIDTVYSTAVTEGSGTITVAHGVMPVPVPAVMQLRLQTAIPFSQDFDIHTELVTPTGLALFKAIRPVFAQPSNLTATKVGYGFGKRDTGKFNALRGTLLEKSTHSHQVVTSNNDEIIQIDTTIDDQSGEELGYIMSLLLEEGALDVHYTPVYTKKNRPATHLTLLIQEGDLERFTAILFKQTSTIGFRYQNVQRKVMTRTFQTQQTSLGAVKVKKNKYGTFTKSTLEYEDCAKIAHETGLSIQAVYQQLIKEIH</sequence>
<feature type="compositionally biased region" description="Basic residues" evidence="3">
    <location>
        <begin position="129"/>
        <end position="142"/>
    </location>
</feature>
<dbReference type="HOGENOM" id="CLU_028523_2_1_9"/>
<dbReference type="Gene3D" id="3.10.20.300">
    <property type="entry name" value="mk0293 like domain"/>
    <property type="match status" value="1"/>
</dbReference>
<keyword evidence="1 2" id="KW-0533">Nickel</keyword>
<protein>
    <recommendedName>
        <fullName evidence="2">Pyridinium-3,5-bisthiocarboxylic acid mononucleotide nickel insertion protein</fullName>
        <shortName evidence="2">P2TMN nickel insertion protein</shortName>
        <ecNumber evidence="2">4.99.1.12</ecNumber>
    </recommendedName>
    <alternativeName>
        <fullName evidence="2">Nickel-pincer cofactor biosynthesis protein LarC</fullName>
    </alternativeName>
</protein>
<evidence type="ECO:0000256" key="2">
    <source>
        <dbReference type="HAMAP-Rule" id="MF_01074"/>
    </source>
</evidence>
<dbReference type="PANTHER" id="PTHR36566">
    <property type="entry name" value="NICKEL INSERTION PROTEIN-RELATED"/>
    <property type="match status" value="1"/>
</dbReference>
<dbReference type="NCBIfam" id="TIGR00299">
    <property type="entry name" value="nickel pincer cofactor biosynthesis protein LarC"/>
    <property type="match status" value="1"/>
</dbReference>
<keyword evidence="5" id="KW-1185">Reference proteome</keyword>
<dbReference type="InterPro" id="IPR002822">
    <property type="entry name" value="Ni_insertion"/>
</dbReference>
<dbReference type="GeneID" id="78412463"/>